<keyword evidence="3" id="KW-1185">Reference proteome</keyword>
<keyword evidence="1" id="KW-0812">Transmembrane</keyword>
<organism evidence="2 3">
    <name type="scientific">Cryphonectria parasitica (strain ATCC 38755 / EP155)</name>
    <dbReference type="NCBI Taxonomy" id="660469"/>
    <lineage>
        <taxon>Eukaryota</taxon>
        <taxon>Fungi</taxon>
        <taxon>Dikarya</taxon>
        <taxon>Ascomycota</taxon>
        <taxon>Pezizomycotina</taxon>
        <taxon>Sordariomycetes</taxon>
        <taxon>Sordariomycetidae</taxon>
        <taxon>Diaporthales</taxon>
        <taxon>Cryphonectriaceae</taxon>
        <taxon>Cryphonectria-Endothia species complex</taxon>
        <taxon>Cryphonectria</taxon>
    </lineage>
</organism>
<dbReference type="RefSeq" id="XP_040774905.1">
    <property type="nucleotide sequence ID" value="XM_040924429.1"/>
</dbReference>
<comment type="caution">
    <text evidence="2">The sequence shown here is derived from an EMBL/GenBank/DDBJ whole genome shotgun (WGS) entry which is preliminary data.</text>
</comment>
<dbReference type="PANTHER" id="PTHR28037:SF1">
    <property type="entry name" value="ALCOHOL O-ACETYLTRANSFERASE 1-RELATED"/>
    <property type="match status" value="1"/>
</dbReference>
<feature type="transmembrane region" description="Helical" evidence="1">
    <location>
        <begin position="20"/>
        <end position="45"/>
    </location>
</feature>
<name>A0A9P4XZ15_CRYP1</name>
<evidence type="ECO:0000313" key="3">
    <source>
        <dbReference type="Proteomes" id="UP000803844"/>
    </source>
</evidence>
<proteinExistence type="predicted"/>
<dbReference type="GO" id="GO:0008080">
    <property type="term" value="F:N-acetyltransferase activity"/>
    <property type="evidence" value="ECO:0007669"/>
    <property type="project" value="TreeGrafter"/>
</dbReference>
<dbReference type="EMBL" id="MU032349">
    <property type="protein sequence ID" value="KAF3763944.1"/>
    <property type="molecule type" value="Genomic_DNA"/>
</dbReference>
<keyword evidence="1" id="KW-1133">Transmembrane helix</keyword>
<dbReference type="Proteomes" id="UP000803844">
    <property type="component" value="Unassembled WGS sequence"/>
</dbReference>
<evidence type="ECO:0000256" key="1">
    <source>
        <dbReference type="SAM" id="Phobius"/>
    </source>
</evidence>
<gene>
    <name evidence="2" type="ORF">M406DRAFT_51078</name>
</gene>
<dbReference type="OrthoDB" id="2150604at2759"/>
<dbReference type="InterPro" id="IPR052058">
    <property type="entry name" value="Alcohol_O-acetyltransferase"/>
</dbReference>
<keyword evidence="1" id="KW-0472">Membrane</keyword>
<sequence>MDILRPASTWNPPPSTQQDWPILLCIAAVGFCVSFQSLTFVRLLAINERRFIISDGLGMSHCIVLVTKYSSTSLPGNRQWQNTENLISNALKFCIKEHPGLKITIVDPDGKRPLLAMVDNIDLSQHVVHVRNQLKGENDQQKIRSFLEYLHGVRLPRAGEHPQWCVYVSEIEPAVGERSSSFFLAFMHSHCLWDGLGTITLHDTFLRALNGTAEGASTLGHKAKQPPPPIETAGRLTISWSFLIPIVIRELLPAWLASALGCPKEDLTDVWTGPKTPRPPLTLQVPKDPPTAFEVSLMPDATVQRAVQVCRMHGARLTALLNFLAARAVCRSLGARGQLFHKIRAANAIDLRKALGKGHGELANYVSFVSEDITVPEDVGEGDDDRLSDEVWNAIRQNTINLANASNRLADQPVALLKYISDLKGWLESQAVQPANVSFGLSNLGVFDGVVPTKNDGGEMTQTCWRGESAVVSQSGNKTGAPLNFQLLSTKSDSMGITATWWPGMLGVSDESIFVKEVMDRLCTGLERFK</sequence>
<reference evidence="2" key="1">
    <citation type="journal article" date="2020" name="Phytopathology">
        <title>Genome sequence of the chestnut blight fungus Cryphonectria parasitica EP155: A fundamental resource for an archetypical invasive plant pathogen.</title>
        <authorList>
            <person name="Crouch J.A."/>
            <person name="Dawe A."/>
            <person name="Aerts A."/>
            <person name="Barry K."/>
            <person name="Churchill A.C.L."/>
            <person name="Grimwood J."/>
            <person name="Hillman B."/>
            <person name="Milgroom M.G."/>
            <person name="Pangilinan J."/>
            <person name="Smith M."/>
            <person name="Salamov A."/>
            <person name="Schmutz J."/>
            <person name="Yadav J."/>
            <person name="Grigoriev I.V."/>
            <person name="Nuss D."/>
        </authorList>
    </citation>
    <scope>NUCLEOTIDE SEQUENCE</scope>
    <source>
        <strain evidence="2">EP155</strain>
    </source>
</reference>
<dbReference type="GeneID" id="63841558"/>
<accession>A0A9P4XZ15</accession>
<dbReference type="AlphaFoldDB" id="A0A9P4XZ15"/>
<dbReference type="PANTHER" id="PTHR28037">
    <property type="entry name" value="ALCOHOL O-ACETYLTRANSFERASE 1-RELATED"/>
    <property type="match status" value="1"/>
</dbReference>
<evidence type="ECO:0000313" key="2">
    <source>
        <dbReference type="EMBL" id="KAF3763944.1"/>
    </source>
</evidence>
<protein>
    <submittedName>
        <fullName evidence="2">Uncharacterized protein</fullName>
    </submittedName>
</protein>